<dbReference type="PANTHER" id="PTHR31069">
    <property type="entry name" value="OLEATE-ACTIVATED TRANSCRIPTION FACTOR 1-RELATED"/>
    <property type="match status" value="1"/>
</dbReference>
<dbReference type="CDD" id="cd00067">
    <property type="entry name" value="GAL4"/>
    <property type="match status" value="1"/>
</dbReference>
<dbReference type="SUPFAM" id="SSF57701">
    <property type="entry name" value="Zn2/Cys6 DNA-binding domain"/>
    <property type="match status" value="1"/>
</dbReference>
<evidence type="ECO:0000259" key="5">
    <source>
        <dbReference type="PROSITE" id="PS50048"/>
    </source>
</evidence>
<evidence type="ECO:0000256" key="4">
    <source>
        <dbReference type="ARBA" id="ARBA00023242"/>
    </source>
</evidence>
<dbReference type="Gene3D" id="4.10.240.10">
    <property type="entry name" value="Zn(2)-C6 fungal-type DNA-binding domain"/>
    <property type="match status" value="1"/>
</dbReference>
<dbReference type="InterPro" id="IPR001138">
    <property type="entry name" value="Zn2Cys6_DnaBD"/>
</dbReference>
<dbReference type="PRINTS" id="PR00755">
    <property type="entry name" value="AFLATOXINBRP"/>
</dbReference>
<evidence type="ECO:0000256" key="3">
    <source>
        <dbReference type="ARBA" id="ARBA00023163"/>
    </source>
</evidence>
<name>A0A3N4IPN3_ASCIM</name>
<dbReference type="GO" id="GO:0000981">
    <property type="term" value="F:DNA-binding transcription factor activity, RNA polymerase II-specific"/>
    <property type="evidence" value="ECO:0007669"/>
    <property type="project" value="InterPro"/>
</dbReference>
<evidence type="ECO:0000313" key="6">
    <source>
        <dbReference type="EMBL" id="RPA88142.1"/>
    </source>
</evidence>
<dbReference type="Proteomes" id="UP000275078">
    <property type="component" value="Unassembled WGS sequence"/>
</dbReference>
<protein>
    <recommendedName>
        <fullName evidence="5">Zn(2)-C6 fungal-type domain-containing protein</fullName>
    </recommendedName>
</protein>
<keyword evidence="2" id="KW-0238">DNA-binding</keyword>
<keyword evidence="7" id="KW-1185">Reference proteome</keyword>
<feature type="domain" description="Zn(2)-C6 fungal-type" evidence="5">
    <location>
        <begin position="26"/>
        <end position="56"/>
    </location>
</feature>
<dbReference type="GO" id="GO:0008270">
    <property type="term" value="F:zinc ion binding"/>
    <property type="evidence" value="ECO:0007669"/>
    <property type="project" value="InterPro"/>
</dbReference>
<dbReference type="InterPro" id="IPR050675">
    <property type="entry name" value="OAF3"/>
</dbReference>
<accession>A0A3N4IPN3</accession>
<dbReference type="Pfam" id="PF00172">
    <property type="entry name" value="Zn_clus"/>
    <property type="match status" value="1"/>
</dbReference>
<gene>
    <name evidence="6" type="ORF">BJ508DRAFT_356890</name>
</gene>
<dbReference type="PROSITE" id="PS50048">
    <property type="entry name" value="ZN2_CY6_FUNGAL_2"/>
    <property type="match status" value="1"/>
</dbReference>
<dbReference type="SMART" id="SM00066">
    <property type="entry name" value="GAL4"/>
    <property type="match status" value="1"/>
</dbReference>
<reference evidence="6 7" key="1">
    <citation type="journal article" date="2018" name="Nat. Ecol. Evol.">
        <title>Pezizomycetes genomes reveal the molecular basis of ectomycorrhizal truffle lifestyle.</title>
        <authorList>
            <person name="Murat C."/>
            <person name="Payen T."/>
            <person name="Noel B."/>
            <person name="Kuo A."/>
            <person name="Morin E."/>
            <person name="Chen J."/>
            <person name="Kohler A."/>
            <person name="Krizsan K."/>
            <person name="Balestrini R."/>
            <person name="Da Silva C."/>
            <person name="Montanini B."/>
            <person name="Hainaut M."/>
            <person name="Levati E."/>
            <person name="Barry K.W."/>
            <person name="Belfiori B."/>
            <person name="Cichocki N."/>
            <person name="Clum A."/>
            <person name="Dockter R.B."/>
            <person name="Fauchery L."/>
            <person name="Guy J."/>
            <person name="Iotti M."/>
            <person name="Le Tacon F."/>
            <person name="Lindquist E.A."/>
            <person name="Lipzen A."/>
            <person name="Malagnac F."/>
            <person name="Mello A."/>
            <person name="Molinier V."/>
            <person name="Miyauchi S."/>
            <person name="Poulain J."/>
            <person name="Riccioni C."/>
            <person name="Rubini A."/>
            <person name="Sitrit Y."/>
            <person name="Splivallo R."/>
            <person name="Traeger S."/>
            <person name="Wang M."/>
            <person name="Zifcakova L."/>
            <person name="Wipf D."/>
            <person name="Zambonelli A."/>
            <person name="Paolocci F."/>
            <person name="Nowrousian M."/>
            <person name="Ottonello S."/>
            <person name="Baldrian P."/>
            <person name="Spatafora J.W."/>
            <person name="Henrissat B."/>
            <person name="Nagy L.G."/>
            <person name="Aury J.M."/>
            <person name="Wincker P."/>
            <person name="Grigoriev I.V."/>
            <person name="Bonfante P."/>
            <person name="Martin F.M."/>
        </authorList>
    </citation>
    <scope>NUCLEOTIDE SEQUENCE [LARGE SCALE GENOMIC DNA]</scope>
    <source>
        <strain evidence="6 7">RN42</strain>
    </source>
</reference>
<sequence>MDQNSESVPSRDSTAVSNPLQKLRATCDACNQAKVKCSKNKPSCSRCTSHDIPCVYGISRAGKHRRPSRASKSISGNPLLSPFQHQFIFENIQSSDIPYDENIFPTGSYPFDQASASTGFESPYTASARTSGDYSDFSMDNLNDWGTSSYTSNPASYSVSEVSGVGQEVYLDQNNAEWQIASTQLSPIGYTQDTSLGHSFNGIPGYNAIDSSSYHSDAGLSSAPPSPESYLTSPTIQTSPDLFDQCSCYQSIVQGVQLLQSISFPLSDIVLEYAMDRSRDANGICSAALECPCSFRSNRTHVLLLASLLAKSIATIRAIYSFLKSPYASTTLGGVDACAPAGNRMTDASFNGCNAEAMLQGHGESISHMVLVELNRVEALVYQFVQIFLQPLRIRQAQIGVGQDLLLEKELRTYESVSLHLQAKLGEMTSLVIMNGEGQSTILG</sequence>
<dbReference type="PANTHER" id="PTHR31069:SF31">
    <property type="entry name" value="MONODICTYPHENONE CLUSTER TRANSCRIPTION FACTOR-RELATED"/>
    <property type="match status" value="1"/>
</dbReference>
<dbReference type="OrthoDB" id="2328572at2759"/>
<dbReference type="GO" id="GO:0003677">
    <property type="term" value="F:DNA binding"/>
    <property type="evidence" value="ECO:0007669"/>
    <property type="project" value="UniProtKB-KW"/>
</dbReference>
<dbReference type="AlphaFoldDB" id="A0A3N4IPN3"/>
<dbReference type="InterPro" id="IPR036864">
    <property type="entry name" value="Zn2-C6_fun-type_DNA-bd_sf"/>
</dbReference>
<evidence type="ECO:0000256" key="2">
    <source>
        <dbReference type="ARBA" id="ARBA00023125"/>
    </source>
</evidence>
<evidence type="ECO:0000256" key="1">
    <source>
        <dbReference type="ARBA" id="ARBA00023015"/>
    </source>
</evidence>
<keyword evidence="3" id="KW-0804">Transcription</keyword>
<keyword evidence="1" id="KW-0805">Transcription regulation</keyword>
<dbReference type="EMBL" id="ML119645">
    <property type="protein sequence ID" value="RPA88142.1"/>
    <property type="molecule type" value="Genomic_DNA"/>
</dbReference>
<organism evidence="6 7">
    <name type="scientific">Ascobolus immersus RN42</name>
    <dbReference type="NCBI Taxonomy" id="1160509"/>
    <lineage>
        <taxon>Eukaryota</taxon>
        <taxon>Fungi</taxon>
        <taxon>Dikarya</taxon>
        <taxon>Ascomycota</taxon>
        <taxon>Pezizomycotina</taxon>
        <taxon>Pezizomycetes</taxon>
        <taxon>Pezizales</taxon>
        <taxon>Ascobolaceae</taxon>
        <taxon>Ascobolus</taxon>
    </lineage>
</organism>
<proteinExistence type="predicted"/>
<keyword evidence="4" id="KW-0539">Nucleus</keyword>
<evidence type="ECO:0000313" key="7">
    <source>
        <dbReference type="Proteomes" id="UP000275078"/>
    </source>
</evidence>